<feature type="region of interest" description="Disordered" evidence="1">
    <location>
        <begin position="102"/>
        <end position="161"/>
    </location>
</feature>
<dbReference type="AlphaFoldDB" id="A0A7G2ETZ2"/>
<dbReference type="PANTHER" id="PTHR34680:SF3">
    <property type="entry name" value="EXPRESSED PROTEIN"/>
    <property type="match status" value="1"/>
</dbReference>
<dbReference type="EMBL" id="LR881469">
    <property type="protein sequence ID" value="CAD5326691.1"/>
    <property type="molecule type" value="Genomic_DNA"/>
</dbReference>
<dbReference type="PANTHER" id="PTHR34680">
    <property type="entry name" value="EXPRESSED PROTEIN"/>
    <property type="match status" value="1"/>
</dbReference>
<gene>
    <name evidence="2" type="ORF">AT9943_LOCUS14437</name>
</gene>
<organism evidence="2 3">
    <name type="scientific">Arabidopsis thaliana</name>
    <name type="common">Mouse-ear cress</name>
    <dbReference type="NCBI Taxonomy" id="3702"/>
    <lineage>
        <taxon>Eukaryota</taxon>
        <taxon>Viridiplantae</taxon>
        <taxon>Streptophyta</taxon>
        <taxon>Embryophyta</taxon>
        <taxon>Tracheophyta</taxon>
        <taxon>Spermatophyta</taxon>
        <taxon>Magnoliopsida</taxon>
        <taxon>eudicotyledons</taxon>
        <taxon>Gunneridae</taxon>
        <taxon>Pentapetalae</taxon>
        <taxon>rosids</taxon>
        <taxon>malvids</taxon>
        <taxon>Brassicales</taxon>
        <taxon>Brassicaceae</taxon>
        <taxon>Camelineae</taxon>
        <taxon>Arabidopsis</taxon>
    </lineage>
</organism>
<accession>A0A7G2ETZ2</accession>
<feature type="compositionally biased region" description="Acidic residues" evidence="1">
    <location>
        <begin position="107"/>
        <end position="116"/>
    </location>
</feature>
<proteinExistence type="predicted"/>
<sequence>MRIRKNTKLSSVLLSTAGSGGERPDTYVCHLNQSPWDVIPVSSSGDCELTNLFIGEEDSFNGNVSLGDCNDTAQRFNSSVSSNQSLVSVEKLNLNAAEEDKYAISPEVEDPMDQSDDYDKKSEALEPNSPVKTSGDDEKVVVTIPTAPKRGRPRGSGKKVSAPALKNPYEFYYYSGFGPRWGRKRGGSDDEKMVINDSKKSRSSASSSSDEDGHKTAAFGGGSVSFDEFDFVDEDYDVMEQDQGSDHGRKKKNEKMIMMKKTMKKGRKPVKERSLKSLM</sequence>
<feature type="region of interest" description="Disordered" evidence="1">
    <location>
        <begin position="178"/>
        <end position="225"/>
    </location>
</feature>
<feature type="compositionally biased region" description="Basic and acidic residues" evidence="1">
    <location>
        <begin position="269"/>
        <end position="279"/>
    </location>
</feature>
<feature type="region of interest" description="Disordered" evidence="1">
    <location>
        <begin position="237"/>
        <end position="279"/>
    </location>
</feature>
<evidence type="ECO:0000256" key="1">
    <source>
        <dbReference type="SAM" id="MobiDB-lite"/>
    </source>
</evidence>
<feature type="compositionally biased region" description="Basic and acidic residues" evidence="1">
    <location>
        <begin position="186"/>
        <end position="200"/>
    </location>
</feature>
<name>A0A7G2ETZ2_ARATH</name>
<dbReference type="Proteomes" id="UP000516314">
    <property type="component" value="Chromosome 4"/>
</dbReference>
<reference evidence="2 3" key="1">
    <citation type="submission" date="2020-09" db="EMBL/GenBank/DDBJ databases">
        <authorList>
            <person name="Ashkenazy H."/>
        </authorList>
    </citation>
    <scope>NUCLEOTIDE SEQUENCE [LARGE SCALE GENOMIC DNA]</scope>
    <source>
        <strain evidence="3">cv. Cdm-0</strain>
    </source>
</reference>
<evidence type="ECO:0000313" key="2">
    <source>
        <dbReference type="EMBL" id="CAD5326691.1"/>
    </source>
</evidence>
<protein>
    <submittedName>
        <fullName evidence="2">(thale cress) hypothetical protein</fullName>
    </submittedName>
</protein>
<evidence type="ECO:0000313" key="3">
    <source>
        <dbReference type="Proteomes" id="UP000516314"/>
    </source>
</evidence>